<accession>A0A7G9T9Z0</accession>
<feature type="domain" description="Co-chaperone DjlA N-terminal" evidence="2">
    <location>
        <begin position="424"/>
        <end position="524"/>
    </location>
</feature>
<name>A0A7G9T9Z0_PSEMX</name>
<gene>
    <name evidence="5" type="ORF">IAE60_13335</name>
</gene>
<dbReference type="Pfam" id="PF05099">
    <property type="entry name" value="TerB"/>
    <property type="match status" value="1"/>
</dbReference>
<protein>
    <submittedName>
        <fullName evidence="5">TerB N-terminal domain-containing protein</fullName>
    </submittedName>
</protein>
<evidence type="ECO:0000259" key="4">
    <source>
        <dbReference type="Pfam" id="PF15615"/>
    </source>
</evidence>
<reference evidence="5 6" key="1">
    <citation type="submission" date="2020-08" db="EMBL/GenBank/DDBJ databases">
        <title>Streptomycin Non-resistant strain, P. mexicana.</title>
        <authorList>
            <person name="Ganesh-Kumar S."/>
            <person name="Zhe T."/>
            <person name="Yu Z."/>
            <person name="Min Y."/>
        </authorList>
    </citation>
    <scope>NUCLEOTIDE SEQUENCE [LARGE SCALE GENOMIC DNA]</scope>
    <source>
        <strain evidence="5 6">GTZY2</strain>
    </source>
</reference>
<dbReference type="InterPro" id="IPR028932">
    <property type="entry name" value="TerB-C"/>
</dbReference>
<evidence type="ECO:0000259" key="2">
    <source>
        <dbReference type="Pfam" id="PF05099"/>
    </source>
</evidence>
<dbReference type="Proteomes" id="UP000515838">
    <property type="component" value="Chromosome"/>
</dbReference>
<evidence type="ECO:0000313" key="5">
    <source>
        <dbReference type="EMBL" id="QNN76915.1"/>
    </source>
</evidence>
<sequence length="690" mass="74745">MDLASPIRQPAPPRWIPFGETVSIRGQEIAGGGFYLGTPRNYQDSRLAAVDPTLAFSGQADWRGEGLGYWPRYAGLNDRERGTFLAFLNSERRAATVGIGYVFLYFYGLEYRLLRGLAAGEEGRTEGLRILSEVARLQQHYGSHGSFGSYSQKFLAVGRFKLGVPGDVTDNDWSLAQHIKAAQMVMRHQALSADLAFAWAQALTDEARSTTWDVVRPEIKTRFGQLYAQRFGQGLIIKPGRSKLTLSYRWAGPEVGTETIQTDLPDITRSQAPMRPLIALVQQAMGELEALRRVRRSKNGTPMAELAAMPEPLRGNQVPPTFRALVSDLDAALAQQTVAVMATSRLTQGCGMGAPERLGKREATSLIQALEALGFAIEPDVRFHGPSPTPDGHVVVFRLPNQAARTPSAAYAAALLMLQAALAVAGQGSEINQSELDVAVAAIERQFALPESEQRRIEAHLRWLQLNPVTLARLENRVRLLPASEREAFAGVLLEIAAADGHVSPAEIRVIERFYRALELDPARVPADLHHASVGGRPKTAAGGGLNADVIAQKLAETGRVQSVLAQIFNEAESAATAEISSPTPSVTPASVSAAPVEGPSDSIPGLDDEHMALLERVLEVAGDQWSRADFEAACDALGLLPDGAAEMLNEAAFSLAGEPLLEGDDPLYMNDYVRDQLAQTLSDQKKLRL</sequence>
<evidence type="ECO:0000313" key="6">
    <source>
        <dbReference type="Proteomes" id="UP000515838"/>
    </source>
</evidence>
<proteinExistence type="predicted"/>
<dbReference type="AlphaFoldDB" id="A0A7G9T9Z0"/>
<dbReference type="SUPFAM" id="SSF158682">
    <property type="entry name" value="TerB-like"/>
    <property type="match status" value="1"/>
</dbReference>
<dbReference type="Gene3D" id="1.10.3680.10">
    <property type="entry name" value="TerB-like"/>
    <property type="match status" value="1"/>
</dbReference>
<evidence type="ECO:0000259" key="3">
    <source>
        <dbReference type="Pfam" id="PF13208"/>
    </source>
</evidence>
<dbReference type="InterPro" id="IPR025266">
    <property type="entry name" value="TerB_N"/>
</dbReference>
<feature type="domain" description="TerB N-terminal" evidence="3">
    <location>
        <begin position="17"/>
        <end position="202"/>
    </location>
</feature>
<dbReference type="RefSeq" id="WP_187572639.1">
    <property type="nucleotide sequence ID" value="NZ_CP060731.1"/>
</dbReference>
<feature type="domain" description="TerB-C" evidence="4">
    <location>
        <begin position="539"/>
        <end position="678"/>
    </location>
</feature>
<feature type="compositionally biased region" description="Low complexity" evidence="1">
    <location>
        <begin position="578"/>
        <end position="597"/>
    </location>
</feature>
<dbReference type="EMBL" id="CP060731">
    <property type="protein sequence ID" value="QNN76915.1"/>
    <property type="molecule type" value="Genomic_DNA"/>
</dbReference>
<dbReference type="Pfam" id="PF13208">
    <property type="entry name" value="TerB_N"/>
    <property type="match status" value="1"/>
</dbReference>
<dbReference type="Pfam" id="PF15615">
    <property type="entry name" value="TerB_C"/>
    <property type="match status" value="1"/>
</dbReference>
<dbReference type="InterPro" id="IPR029024">
    <property type="entry name" value="TerB-like"/>
</dbReference>
<feature type="region of interest" description="Disordered" evidence="1">
    <location>
        <begin position="578"/>
        <end position="599"/>
    </location>
</feature>
<dbReference type="CDD" id="cd07176">
    <property type="entry name" value="terB"/>
    <property type="match status" value="1"/>
</dbReference>
<organism evidence="5 6">
    <name type="scientific">Pseudoxanthomonas mexicana</name>
    <dbReference type="NCBI Taxonomy" id="128785"/>
    <lineage>
        <taxon>Bacteria</taxon>
        <taxon>Pseudomonadati</taxon>
        <taxon>Pseudomonadota</taxon>
        <taxon>Gammaproteobacteria</taxon>
        <taxon>Lysobacterales</taxon>
        <taxon>Lysobacteraceae</taxon>
        <taxon>Pseudoxanthomonas</taxon>
    </lineage>
</organism>
<dbReference type="InterPro" id="IPR007791">
    <property type="entry name" value="DjlA_N"/>
</dbReference>
<dbReference type="GeneID" id="81471961"/>
<evidence type="ECO:0000256" key="1">
    <source>
        <dbReference type="SAM" id="MobiDB-lite"/>
    </source>
</evidence>